<protein>
    <recommendedName>
        <fullName evidence="2">tRNA(Phe) 7-[(3-amino-3-carboxypropyl)-4-demethylwyosine(37)-N(4)]-methyltransferase</fullName>
        <ecNumber evidence="2">2.1.1.282</ecNumber>
    </recommendedName>
    <alternativeName>
        <fullName evidence="7">tRNA(Phe) 7-((3-amino-3-carboxypropyl)-4-demethylwyosine(37)-N(4))-methyltransferase</fullName>
    </alternativeName>
</protein>
<feature type="compositionally biased region" description="Basic and acidic residues" evidence="9">
    <location>
        <begin position="69"/>
        <end position="85"/>
    </location>
</feature>
<sequence>MSMGAFKHRKATILKQLSVPQAQYNDLSPKGSIDEPIRALIDDINAIEGLVTTSSCSGRISVFLEGKRKKDTPEDLPRQNEDKDLPGIAGPGGKGGGTWLFVSHSPVDVPERNEGDRFNWGDHFTRLFGLRPHEVVPRYSLSSGISLVHLKFEPMIMHIMTKSMDDAQRVLSAALQAGFRESGTVGLSPRADGTITPMVAIRSTGLLFDSIVGQQMSQGVICAIVSEEYLHTLVQLGNERFRVNKSRIDRFRAELLKLYNMSAPPSADTEGWEDGAARKRRKRAEGLERQSQLKGTTDVHSESQEDREVYADGLFT</sequence>
<organism evidence="11 12">
    <name type="scientific">Patellaria atrata CBS 101060</name>
    <dbReference type="NCBI Taxonomy" id="1346257"/>
    <lineage>
        <taxon>Eukaryota</taxon>
        <taxon>Fungi</taxon>
        <taxon>Dikarya</taxon>
        <taxon>Ascomycota</taxon>
        <taxon>Pezizomycotina</taxon>
        <taxon>Dothideomycetes</taxon>
        <taxon>Dothideomycetes incertae sedis</taxon>
        <taxon>Patellariales</taxon>
        <taxon>Patellariaceae</taxon>
        <taxon>Patellaria</taxon>
    </lineage>
</organism>
<comment type="similarity">
    <text evidence="1">Belongs to the TYW3 family.</text>
</comment>
<dbReference type="GO" id="GO:0008033">
    <property type="term" value="P:tRNA processing"/>
    <property type="evidence" value="ECO:0007669"/>
    <property type="project" value="UniProtKB-KW"/>
</dbReference>
<evidence type="ECO:0000256" key="5">
    <source>
        <dbReference type="ARBA" id="ARBA00022691"/>
    </source>
</evidence>
<keyword evidence="4" id="KW-0808">Transferase</keyword>
<accession>A0A9P4VSG0</accession>
<dbReference type="GO" id="GO:0008168">
    <property type="term" value="F:methyltransferase activity"/>
    <property type="evidence" value="ECO:0007669"/>
    <property type="project" value="UniProtKB-KW"/>
</dbReference>
<dbReference type="InterPro" id="IPR003827">
    <property type="entry name" value="tRNA_yW-synthesising"/>
</dbReference>
<gene>
    <name evidence="11" type="ORF">M501DRAFT_953658</name>
</gene>
<evidence type="ECO:0000256" key="8">
    <source>
        <dbReference type="ARBA" id="ARBA00049202"/>
    </source>
</evidence>
<evidence type="ECO:0000256" key="9">
    <source>
        <dbReference type="SAM" id="MobiDB-lite"/>
    </source>
</evidence>
<reference evidence="11" key="1">
    <citation type="journal article" date="2020" name="Stud. Mycol.">
        <title>101 Dothideomycetes genomes: a test case for predicting lifestyles and emergence of pathogens.</title>
        <authorList>
            <person name="Haridas S."/>
            <person name="Albert R."/>
            <person name="Binder M."/>
            <person name="Bloem J."/>
            <person name="Labutti K."/>
            <person name="Salamov A."/>
            <person name="Andreopoulos B."/>
            <person name="Baker S."/>
            <person name="Barry K."/>
            <person name="Bills G."/>
            <person name="Bluhm B."/>
            <person name="Cannon C."/>
            <person name="Castanera R."/>
            <person name="Culley D."/>
            <person name="Daum C."/>
            <person name="Ezra D."/>
            <person name="Gonzalez J."/>
            <person name="Henrissat B."/>
            <person name="Kuo A."/>
            <person name="Liang C."/>
            <person name="Lipzen A."/>
            <person name="Lutzoni F."/>
            <person name="Magnuson J."/>
            <person name="Mondo S."/>
            <person name="Nolan M."/>
            <person name="Ohm R."/>
            <person name="Pangilinan J."/>
            <person name="Park H.-J."/>
            <person name="Ramirez L."/>
            <person name="Alfaro M."/>
            <person name="Sun H."/>
            <person name="Tritt A."/>
            <person name="Yoshinaga Y."/>
            <person name="Zwiers L.-H."/>
            <person name="Turgeon B."/>
            <person name="Goodwin S."/>
            <person name="Spatafora J."/>
            <person name="Crous P."/>
            <person name="Grigoriev I."/>
        </authorList>
    </citation>
    <scope>NUCLEOTIDE SEQUENCE</scope>
    <source>
        <strain evidence="11">CBS 101060</strain>
    </source>
</reference>
<dbReference type="AlphaFoldDB" id="A0A9P4VSG0"/>
<dbReference type="InterPro" id="IPR036602">
    <property type="entry name" value="tRNA_yW-synthesising-like_sf"/>
</dbReference>
<dbReference type="GO" id="GO:0032259">
    <property type="term" value="P:methylation"/>
    <property type="evidence" value="ECO:0007669"/>
    <property type="project" value="UniProtKB-KW"/>
</dbReference>
<dbReference type="PANTHER" id="PTHR48418">
    <property type="entry name" value="TRNA WYBUTOSINE-SYNTHESIZING PROTEIN 3"/>
    <property type="match status" value="1"/>
</dbReference>
<dbReference type="OrthoDB" id="263283at2759"/>
<dbReference type="Gene3D" id="3.30.1960.10">
    <property type="entry name" value="tRNA wybutosine-synthesizing-like"/>
    <property type="match status" value="1"/>
</dbReference>
<keyword evidence="3" id="KW-0489">Methyltransferase</keyword>
<comment type="caution">
    <text evidence="11">The sequence shown here is derived from an EMBL/GenBank/DDBJ whole genome shotgun (WGS) entry which is preliminary data.</text>
</comment>
<feature type="region of interest" description="Disordered" evidence="9">
    <location>
        <begin position="69"/>
        <end position="92"/>
    </location>
</feature>
<evidence type="ECO:0000313" key="12">
    <source>
        <dbReference type="Proteomes" id="UP000799429"/>
    </source>
</evidence>
<keyword evidence="5" id="KW-0949">S-adenosyl-L-methionine</keyword>
<evidence type="ECO:0000256" key="6">
    <source>
        <dbReference type="ARBA" id="ARBA00022694"/>
    </source>
</evidence>
<dbReference type="SUPFAM" id="SSF111278">
    <property type="entry name" value="SSo0622-like"/>
    <property type="match status" value="1"/>
</dbReference>
<dbReference type="Proteomes" id="UP000799429">
    <property type="component" value="Unassembled WGS sequence"/>
</dbReference>
<feature type="domain" description="tRNA wybutosine-synthesizing protein" evidence="10">
    <location>
        <begin position="9"/>
        <end position="256"/>
    </location>
</feature>
<evidence type="ECO:0000259" key="10">
    <source>
        <dbReference type="Pfam" id="PF02676"/>
    </source>
</evidence>
<evidence type="ECO:0000256" key="2">
    <source>
        <dbReference type="ARBA" id="ARBA00012750"/>
    </source>
</evidence>
<evidence type="ECO:0000313" key="11">
    <source>
        <dbReference type="EMBL" id="KAF2839817.1"/>
    </source>
</evidence>
<keyword evidence="12" id="KW-1185">Reference proteome</keyword>
<feature type="region of interest" description="Disordered" evidence="9">
    <location>
        <begin position="264"/>
        <end position="316"/>
    </location>
</feature>
<dbReference type="PANTHER" id="PTHR48418:SF1">
    <property type="entry name" value="TRNA WYBUTOSINE-SYNTHESIZING PROTEIN 3"/>
    <property type="match status" value="1"/>
</dbReference>
<evidence type="ECO:0000256" key="4">
    <source>
        <dbReference type="ARBA" id="ARBA00022679"/>
    </source>
</evidence>
<dbReference type="EC" id="2.1.1.282" evidence="2"/>
<proteinExistence type="inferred from homology"/>
<keyword evidence="6" id="KW-0819">tRNA processing</keyword>
<evidence type="ECO:0000256" key="1">
    <source>
        <dbReference type="ARBA" id="ARBA00008569"/>
    </source>
</evidence>
<dbReference type="Pfam" id="PF02676">
    <property type="entry name" value="TYW3"/>
    <property type="match status" value="1"/>
</dbReference>
<evidence type="ECO:0000256" key="7">
    <source>
        <dbReference type="ARBA" id="ARBA00030554"/>
    </source>
</evidence>
<name>A0A9P4VSG0_9PEZI</name>
<comment type="catalytic activity">
    <reaction evidence="8">
        <text>4-demethyl-7-[(3S)-3-amino-3-carboxypropyl]wyosine(37) in tRNA(Phe) + S-adenosyl-L-methionine = 7-[(3S)-3-amino-3-carboxypropyl]wyosine(37) in tRNA(Phe) + S-adenosyl-L-homocysteine + H(+)</text>
        <dbReference type="Rhea" id="RHEA:36635"/>
        <dbReference type="Rhea" id="RHEA-COMP:10378"/>
        <dbReference type="Rhea" id="RHEA-COMP:10379"/>
        <dbReference type="ChEBI" id="CHEBI:15378"/>
        <dbReference type="ChEBI" id="CHEBI:57856"/>
        <dbReference type="ChEBI" id="CHEBI:59789"/>
        <dbReference type="ChEBI" id="CHEBI:73543"/>
        <dbReference type="ChEBI" id="CHEBI:73550"/>
        <dbReference type="EC" id="2.1.1.282"/>
    </reaction>
</comment>
<evidence type="ECO:0000256" key="3">
    <source>
        <dbReference type="ARBA" id="ARBA00022603"/>
    </source>
</evidence>
<feature type="compositionally biased region" description="Basic and acidic residues" evidence="9">
    <location>
        <begin position="297"/>
        <end position="310"/>
    </location>
</feature>
<dbReference type="EMBL" id="MU006094">
    <property type="protein sequence ID" value="KAF2839817.1"/>
    <property type="molecule type" value="Genomic_DNA"/>
</dbReference>